<keyword evidence="1" id="KW-0812">Transmembrane</keyword>
<dbReference type="PANTHER" id="PTHR42044">
    <property type="entry name" value="DUF676 DOMAIN-CONTAINING PROTEIN-RELATED"/>
    <property type="match status" value="1"/>
</dbReference>
<dbReference type="RefSeq" id="XP_033531259.1">
    <property type="nucleotide sequence ID" value="XM_033677703.1"/>
</dbReference>
<organism evidence="2">
    <name type="scientific">Eremomyces bilateralis CBS 781.70</name>
    <dbReference type="NCBI Taxonomy" id="1392243"/>
    <lineage>
        <taxon>Eukaryota</taxon>
        <taxon>Fungi</taxon>
        <taxon>Dikarya</taxon>
        <taxon>Ascomycota</taxon>
        <taxon>Pezizomycotina</taxon>
        <taxon>Dothideomycetes</taxon>
        <taxon>Dothideomycetes incertae sedis</taxon>
        <taxon>Eremomycetales</taxon>
        <taxon>Eremomycetaceae</taxon>
        <taxon>Eremomyces</taxon>
    </lineage>
</organism>
<feature type="transmembrane region" description="Helical" evidence="1">
    <location>
        <begin position="70"/>
        <end position="91"/>
    </location>
</feature>
<name>A0A6G1FV95_9PEZI</name>
<accession>A0A6G1FV95</accession>
<keyword evidence="1" id="KW-0472">Membrane</keyword>
<gene>
    <name evidence="2 4" type="ORF">P152DRAFT_441467</name>
</gene>
<dbReference type="SUPFAM" id="SSF53474">
    <property type="entry name" value="alpha/beta-Hydrolases"/>
    <property type="match status" value="1"/>
</dbReference>
<reference evidence="2 4" key="1">
    <citation type="submission" date="2020-01" db="EMBL/GenBank/DDBJ databases">
        <authorList>
            <consortium name="DOE Joint Genome Institute"/>
            <person name="Haridas S."/>
            <person name="Albert R."/>
            <person name="Binder M."/>
            <person name="Bloem J."/>
            <person name="Labutti K."/>
            <person name="Salamov A."/>
            <person name="Andreopoulos B."/>
            <person name="Baker S.E."/>
            <person name="Barry K."/>
            <person name="Bills G."/>
            <person name="Bluhm B.H."/>
            <person name="Cannon C."/>
            <person name="Castanera R."/>
            <person name="Culley D.E."/>
            <person name="Daum C."/>
            <person name="Ezra D."/>
            <person name="Gonzalez J.B."/>
            <person name="Henrissat B."/>
            <person name="Kuo A."/>
            <person name="Liang C."/>
            <person name="Lipzen A."/>
            <person name="Lutzoni F."/>
            <person name="Magnuson J."/>
            <person name="Mondo S."/>
            <person name="Nolan M."/>
            <person name="Ohm R."/>
            <person name="Pangilinan J."/>
            <person name="Park H.-J."/>
            <person name="Ramirez L."/>
            <person name="Alfaro M."/>
            <person name="Sun H."/>
            <person name="Tritt A."/>
            <person name="Yoshinaga Y."/>
            <person name="Zwiers L.-H."/>
            <person name="Turgeon B.G."/>
            <person name="Goodwin S.B."/>
            <person name="Spatafora J.W."/>
            <person name="Crous P.W."/>
            <person name="Grigoriev I.V."/>
        </authorList>
    </citation>
    <scope>NUCLEOTIDE SEQUENCE</scope>
    <source>
        <strain evidence="2 4">CBS 781.70</strain>
    </source>
</reference>
<dbReference type="GeneID" id="54418273"/>
<dbReference type="EMBL" id="ML975171">
    <property type="protein sequence ID" value="KAF1809628.1"/>
    <property type="molecule type" value="Genomic_DNA"/>
</dbReference>
<dbReference type="PANTHER" id="PTHR42044:SF2">
    <property type="entry name" value="DUF676 DOMAIN-CONTAINING PROTEIN"/>
    <property type="match status" value="1"/>
</dbReference>
<evidence type="ECO:0000313" key="3">
    <source>
        <dbReference type="Proteomes" id="UP000504638"/>
    </source>
</evidence>
<dbReference type="InterPro" id="IPR029058">
    <property type="entry name" value="AB_hydrolase_fold"/>
</dbReference>
<dbReference type="Proteomes" id="UP000504638">
    <property type="component" value="Unplaced"/>
</dbReference>
<protein>
    <recommendedName>
        <fullName evidence="5">DUF676 domain-containing protein</fullName>
    </recommendedName>
</protein>
<evidence type="ECO:0000313" key="4">
    <source>
        <dbReference type="RefSeq" id="XP_033531259.1"/>
    </source>
</evidence>
<dbReference type="AlphaFoldDB" id="A0A6G1FV95"/>
<sequence>MPISFTPSQTGRPGEADLPFTGNPFKLLWKDLLLCFHHINTIPGIIRPWNPFTSHESDELHLSLVNIKCIVIHGILIVLQTSFLVSVPVLVFTLFPAVWVITYILGFVALNTAICRLLNGTERTLQSSKTIQEKAAHQKEYWIYLNGVSVGRDWIQANINRLSMTFRRPVVGVHNPTAGIVFDMIECLIQRNFCYATADVRNAHSRIKEALLDRSYEKIIFILHSQGGIMGGLIIDWLLDELPHDCLNRLEVYTFGNAANHFNNPLRGEGSEGGPNGRKAIKAIRHVEHYANEGEFVANFGVLHFFWNKNRFMGRLFRSSNSGHLLNQHYLAECFPLDENDRVLESNPFMDMVVEHAGEAEEREHFTTELQSRGGDEVEEPVVADVNSPLSPTHTATLHTHRVKDFSRLWLYRNGRSPTS</sequence>
<evidence type="ECO:0008006" key="5">
    <source>
        <dbReference type="Google" id="ProtNLM"/>
    </source>
</evidence>
<evidence type="ECO:0000313" key="2">
    <source>
        <dbReference type="EMBL" id="KAF1809628.1"/>
    </source>
</evidence>
<proteinExistence type="predicted"/>
<keyword evidence="1" id="KW-1133">Transmembrane helix</keyword>
<reference evidence="4" key="3">
    <citation type="submission" date="2025-04" db="UniProtKB">
        <authorList>
            <consortium name="RefSeq"/>
        </authorList>
    </citation>
    <scope>IDENTIFICATION</scope>
    <source>
        <strain evidence="4">CBS 781.70</strain>
    </source>
</reference>
<reference evidence="4" key="2">
    <citation type="submission" date="2020-04" db="EMBL/GenBank/DDBJ databases">
        <authorList>
            <consortium name="NCBI Genome Project"/>
        </authorList>
    </citation>
    <scope>NUCLEOTIDE SEQUENCE</scope>
    <source>
        <strain evidence="4">CBS 781.70</strain>
    </source>
</reference>
<feature type="transmembrane region" description="Helical" evidence="1">
    <location>
        <begin position="97"/>
        <end position="119"/>
    </location>
</feature>
<evidence type="ECO:0000256" key="1">
    <source>
        <dbReference type="SAM" id="Phobius"/>
    </source>
</evidence>
<keyword evidence="3" id="KW-1185">Reference proteome</keyword>
<dbReference type="OrthoDB" id="202545at2759"/>